<accession>A0A239FMW0</accession>
<sequence length="195" mass="21283">MPDGAAEAADPRAGQDRRGVWASIAVTLVVLLPFLAWTLVVHTRGPRTIHVELRPTAIPVPATLNPAGLLPDNSDPIVANCKAKRGRTKAYRAEKVRTEDGTYLGTLTLFGNPEGGCGVAWAEFKSEPVARRFVDLHIKSITMSLRREPPLPLTSTQDEYWGARLTGNAHWRDIWTDALRITPGAVFAAEITIVV</sequence>
<protein>
    <submittedName>
        <fullName evidence="2">Uncharacterized protein</fullName>
    </submittedName>
</protein>
<keyword evidence="1" id="KW-0812">Transmembrane</keyword>
<dbReference type="EMBL" id="FZOR01000006">
    <property type="protein sequence ID" value="SNS57958.1"/>
    <property type="molecule type" value="Genomic_DNA"/>
</dbReference>
<keyword evidence="3" id="KW-1185">Reference proteome</keyword>
<feature type="transmembrane region" description="Helical" evidence="1">
    <location>
        <begin position="20"/>
        <end position="40"/>
    </location>
</feature>
<dbReference type="AlphaFoldDB" id="A0A239FMW0"/>
<gene>
    <name evidence="2" type="ORF">SAMN05443665_100686</name>
</gene>
<evidence type="ECO:0000313" key="2">
    <source>
        <dbReference type="EMBL" id="SNS57958.1"/>
    </source>
</evidence>
<dbReference type="Proteomes" id="UP000198318">
    <property type="component" value="Unassembled WGS sequence"/>
</dbReference>
<organism evidence="2 3">
    <name type="scientific">Actinomadura meyerae</name>
    <dbReference type="NCBI Taxonomy" id="240840"/>
    <lineage>
        <taxon>Bacteria</taxon>
        <taxon>Bacillati</taxon>
        <taxon>Actinomycetota</taxon>
        <taxon>Actinomycetes</taxon>
        <taxon>Streptosporangiales</taxon>
        <taxon>Thermomonosporaceae</taxon>
        <taxon>Actinomadura</taxon>
    </lineage>
</organism>
<evidence type="ECO:0000256" key="1">
    <source>
        <dbReference type="SAM" id="Phobius"/>
    </source>
</evidence>
<name>A0A239FMW0_9ACTN</name>
<keyword evidence="1" id="KW-1133">Transmembrane helix</keyword>
<keyword evidence="1" id="KW-0472">Membrane</keyword>
<dbReference type="RefSeq" id="WP_143227921.1">
    <property type="nucleotide sequence ID" value="NZ_FZOR01000006.1"/>
</dbReference>
<proteinExistence type="predicted"/>
<evidence type="ECO:0000313" key="3">
    <source>
        <dbReference type="Proteomes" id="UP000198318"/>
    </source>
</evidence>
<reference evidence="2 3" key="1">
    <citation type="submission" date="2017-06" db="EMBL/GenBank/DDBJ databases">
        <authorList>
            <person name="Kim H.J."/>
            <person name="Triplett B.A."/>
        </authorList>
    </citation>
    <scope>NUCLEOTIDE SEQUENCE [LARGE SCALE GENOMIC DNA]</scope>
    <source>
        <strain evidence="2 3">DSM 44715</strain>
    </source>
</reference>